<sequence>MAVPAAIRPWRLPRHGITVTADHAHDAAQPSLYLYSDLGGNTLKFYTT</sequence>
<gene>
    <name evidence="1" type="ORF">GCM10014713_59540</name>
</gene>
<dbReference type="EMBL" id="BMQQ01000032">
    <property type="protein sequence ID" value="GGT58024.1"/>
    <property type="molecule type" value="Genomic_DNA"/>
</dbReference>
<reference evidence="1" key="1">
    <citation type="journal article" date="2014" name="Int. J. Syst. Evol. Microbiol.">
        <title>Complete genome sequence of Corynebacterium casei LMG S-19264T (=DSM 44701T), isolated from a smear-ripened cheese.</title>
        <authorList>
            <consortium name="US DOE Joint Genome Institute (JGI-PGF)"/>
            <person name="Walter F."/>
            <person name="Albersmeier A."/>
            <person name="Kalinowski J."/>
            <person name="Ruckert C."/>
        </authorList>
    </citation>
    <scope>NUCLEOTIDE SEQUENCE</scope>
    <source>
        <strain evidence="1">JCM 3172</strain>
    </source>
</reference>
<keyword evidence="2" id="KW-1185">Reference proteome</keyword>
<proteinExistence type="predicted"/>
<accession>A0A918LV46</accession>
<protein>
    <submittedName>
        <fullName evidence="1">Uncharacterized protein</fullName>
    </submittedName>
</protein>
<organism evidence="1 2">
    <name type="scientific">Streptomyces purpureus</name>
    <dbReference type="NCBI Taxonomy" id="1951"/>
    <lineage>
        <taxon>Bacteria</taxon>
        <taxon>Bacillati</taxon>
        <taxon>Actinomycetota</taxon>
        <taxon>Actinomycetes</taxon>
        <taxon>Kitasatosporales</taxon>
        <taxon>Streptomycetaceae</taxon>
        <taxon>Streptomyces</taxon>
    </lineage>
</organism>
<dbReference type="AlphaFoldDB" id="A0A918LV46"/>
<reference evidence="1" key="2">
    <citation type="submission" date="2020-09" db="EMBL/GenBank/DDBJ databases">
        <authorList>
            <person name="Sun Q."/>
            <person name="Ohkuma M."/>
        </authorList>
    </citation>
    <scope>NUCLEOTIDE SEQUENCE</scope>
    <source>
        <strain evidence="1">JCM 3172</strain>
    </source>
</reference>
<name>A0A918LV46_9ACTN</name>
<dbReference type="Proteomes" id="UP000619486">
    <property type="component" value="Unassembled WGS sequence"/>
</dbReference>
<evidence type="ECO:0000313" key="1">
    <source>
        <dbReference type="EMBL" id="GGT58024.1"/>
    </source>
</evidence>
<comment type="caution">
    <text evidence="1">The sequence shown here is derived from an EMBL/GenBank/DDBJ whole genome shotgun (WGS) entry which is preliminary data.</text>
</comment>
<evidence type="ECO:0000313" key="2">
    <source>
        <dbReference type="Proteomes" id="UP000619486"/>
    </source>
</evidence>